<dbReference type="EMBL" id="MU151058">
    <property type="protein sequence ID" value="KAF9453749.1"/>
    <property type="molecule type" value="Genomic_DNA"/>
</dbReference>
<evidence type="ECO:0000313" key="2">
    <source>
        <dbReference type="EMBL" id="KAF9453749.1"/>
    </source>
</evidence>
<sequence length="60" mass="6935">MEALDLSNIRGKVISDLSKTRSHQQRKYHSKRSTRQVGRPQGSKAKQDKKVKLDRSGIWD</sequence>
<name>A0A9P5XNE2_9AGAR</name>
<feature type="compositionally biased region" description="Basic residues" evidence="1">
    <location>
        <begin position="20"/>
        <end position="34"/>
    </location>
</feature>
<comment type="caution">
    <text evidence="2">The sequence shown here is derived from an EMBL/GenBank/DDBJ whole genome shotgun (WGS) entry which is preliminary data.</text>
</comment>
<dbReference type="AlphaFoldDB" id="A0A9P5XNE2"/>
<accession>A0A9P5XNE2</accession>
<organism evidence="2 3">
    <name type="scientific">Macrolepiota fuliginosa MF-IS2</name>
    <dbReference type="NCBI Taxonomy" id="1400762"/>
    <lineage>
        <taxon>Eukaryota</taxon>
        <taxon>Fungi</taxon>
        <taxon>Dikarya</taxon>
        <taxon>Basidiomycota</taxon>
        <taxon>Agaricomycotina</taxon>
        <taxon>Agaricomycetes</taxon>
        <taxon>Agaricomycetidae</taxon>
        <taxon>Agaricales</taxon>
        <taxon>Agaricineae</taxon>
        <taxon>Agaricaceae</taxon>
        <taxon>Macrolepiota</taxon>
    </lineage>
</organism>
<feature type="region of interest" description="Disordered" evidence="1">
    <location>
        <begin position="15"/>
        <end position="60"/>
    </location>
</feature>
<reference evidence="2" key="1">
    <citation type="submission" date="2020-11" db="EMBL/GenBank/DDBJ databases">
        <authorList>
            <consortium name="DOE Joint Genome Institute"/>
            <person name="Ahrendt S."/>
            <person name="Riley R."/>
            <person name="Andreopoulos W."/>
            <person name="Labutti K."/>
            <person name="Pangilinan J."/>
            <person name="Ruiz-Duenas F.J."/>
            <person name="Barrasa J.M."/>
            <person name="Sanchez-Garcia M."/>
            <person name="Camarero S."/>
            <person name="Miyauchi S."/>
            <person name="Serrano A."/>
            <person name="Linde D."/>
            <person name="Babiker R."/>
            <person name="Drula E."/>
            <person name="Ayuso-Fernandez I."/>
            <person name="Pacheco R."/>
            <person name="Padilla G."/>
            <person name="Ferreira P."/>
            <person name="Barriuso J."/>
            <person name="Kellner H."/>
            <person name="Castanera R."/>
            <person name="Alfaro M."/>
            <person name="Ramirez L."/>
            <person name="Pisabarro A.G."/>
            <person name="Kuo A."/>
            <person name="Tritt A."/>
            <person name="Lipzen A."/>
            <person name="He G."/>
            <person name="Yan M."/>
            <person name="Ng V."/>
            <person name="Cullen D."/>
            <person name="Martin F."/>
            <person name="Rosso M.-N."/>
            <person name="Henrissat B."/>
            <person name="Hibbett D."/>
            <person name="Martinez A.T."/>
            <person name="Grigoriev I.V."/>
        </authorList>
    </citation>
    <scope>NUCLEOTIDE SEQUENCE</scope>
    <source>
        <strain evidence="2">MF-IS2</strain>
    </source>
</reference>
<evidence type="ECO:0000256" key="1">
    <source>
        <dbReference type="SAM" id="MobiDB-lite"/>
    </source>
</evidence>
<evidence type="ECO:0000313" key="3">
    <source>
        <dbReference type="Proteomes" id="UP000807342"/>
    </source>
</evidence>
<feature type="compositionally biased region" description="Basic and acidic residues" evidence="1">
    <location>
        <begin position="45"/>
        <end position="60"/>
    </location>
</feature>
<proteinExistence type="predicted"/>
<dbReference type="OrthoDB" id="10258631at2759"/>
<dbReference type="Proteomes" id="UP000807342">
    <property type="component" value="Unassembled WGS sequence"/>
</dbReference>
<protein>
    <submittedName>
        <fullName evidence="2">Uncharacterized protein</fullName>
    </submittedName>
</protein>
<keyword evidence="3" id="KW-1185">Reference proteome</keyword>
<gene>
    <name evidence="2" type="ORF">P691DRAFT_657551</name>
</gene>